<keyword evidence="2" id="KW-0238">DNA-binding</keyword>
<proteinExistence type="predicted"/>
<dbReference type="PANTHER" id="PTHR43130:SF3">
    <property type="entry name" value="HTH-TYPE TRANSCRIPTIONAL REGULATOR RV1931C"/>
    <property type="match status" value="1"/>
</dbReference>
<dbReference type="SUPFAM" id="SSF46689">
    <property type="entry name" value="Homeodomain-like"/>
    <property type="match status" value="1"/>
</dbReference>
<keyword evidence="3" id="KW-0804">Transcription</keyword>
<dbReference type="InterPro" id="IPR052158">
    <property type="entry name" value="INH-QAR"/>
</dbReference>
<dbReference type="InterPro" id="IPR029062">
    <property type="entry name" value="Class_I_gatase-like"/>
</dbReference>
<dbReference type="Gene3D" id="3.40.50.880">
    <property type="match status" value="1"/>
</dbReference>
<dbReference type="PROSITE" id="PS00041">
    <property type="entry name" value="HTH_ARAC_FAMILY_1"/>
    <property type="match status" value="1"/>
</dbReference>
<protein>
    <submittedName>
        <fullName evidence="5">Transcriptional regulator, AraC family with amidase-like domain</fullName>
    </submittedName>
</protein>
<dbReference type="Pfam" id="PF12833">
    <property type="entry name" value="HTH_18"/>
    <property type="match status" value="1"/>
</dbReference>
<dbReference type="PROSITE" id="PS01124">
    <property type="entry name" value="HTH_ARAC_FAMILY_2"/>
    <property type="match status" value="1"/>
</dbReference>
<keyword evidence="1" id="KW-0805">Transcription regulation</keyword>
<dbReference type="InterPro" id="IPR020449">
    <property type="entry name" value="Tscrpt_reg_AraC-type_HTH"/>
</dbReference>
<dbReference type="PRINTS" id="PR00032">
    <property type="entry name" value="HTHARAC"/>
</dbReference>
<dbReference type="Gene3D" id="1.10.10.60">
    <property type="entry name" value="Homeodomain-like"/>
    <property type="match status" value="1"/>
</dbReference>
<evidence type="ECO:0000256" key="3">
    <source>
        <dbReference type="ARBA" id="ARBA00023163"/>
    </source>
</evidence>
<evidence type="ECO:0000256" key="1">
    <source>
        <dbReference type="ARBA" id="ARBA00023015"/>
    </source>
</evidence>
<gene>
    <name evidence="5" type="ORF">SAMN04488518_11496</name>
</gene>
<dbReference type="PANTHER" id="PTHR43130">
    <property type="entry name" value="ARAC-FAMILY TRANSCRIPTIONAL REGULATOR"/>
    <property type="match status" value="1"/>
</dbReference>
<keyword evidence="6" id="KW-1185">Reference proteome</keyword>
<dbReference type="InterPro" id="IPR018062">
    <property type="entry name" value="HTH_AraC-typ_CS"/>
</dbReference>
<dbReference type="CDD" id="cd03136">
    <property type="entry name" value="GATase1_AraC_ArgR_like"/>
    <property type="match status" value="1"/>
</dbReference>
<accession>A0A1I4ECI5</accession>
<organism evidence="5 6">
    <name type="scientific">Pseudovibrio ascidiaceicola</name>
    <dbReference type="NCBI Taxonomy" id="285279"/>
    <lineage>
        <taxon>Bacteria</taxon>
        <taxon>Pseudomonadati</taxon>
        <taxon>Pseudomonadota</taxon>
        <taxon>Alphaproteobacteria</taxon>
        <taxon>Hyphomicrobiales</taxon>
        <taxon>Stappiaceae</taxon>
        <taxon>Pseudovibrio</taxon>
    </lineage>
</organism>
<evidence type="ECO:0000313" key="5">
    <source>
        <dbReference type="EMBL" id="SFL02690.1"/>
    </source>
</evidence>
<dbReference type="Pfam" id="PF01965">
    <property type="entry name" value="DJ-1_PfpI"/>
    <property type="match status" value="1"/>
</dbReference>
<sequence length="331" mass="36905">MENLTRTNRQSRPALNVGFILANRFTLSAFASFIDVLRLSADEGDSSRPILCSWSVIAPDMEPIRASCGVRIHPDTNLIDPAHFDYLVVVGGLIDHIEHLDRRYVEYLKSAVANDVPLIGLCTGSFILHRAGLMNGYKCCVSWFHRTDFLEQFDGLEPVSDRIFVVDRDRISCSGGTSAVHVAAHLVERHVGLRQARKSLHILMVDEAQDDSKAQPFLPTSLKAKDNLVQRAVLMMQQETENLRSIEQLCKMLGVGRRSLEMKFKADLGKSPAEALSHIRVEEAKRLLGETEATITDVAIRSGFFDASHFNKVFQKHTGLTASAYRNSLTA</sequence>
<name>A0A1I4ECI5_9HYPH</name>
<dbReference type="InterPro" id="IPR009057">
    <property type="entry name" value="Homeodomain-like_sf"/>
</dbReference>
<dbReference type="Proteomes" id="UP000199598">
    <property type="component" value="Unassembled WGS sequence"/>
</dbReference>
<evidence type="ECO:0000256" key="2">
    <source>
        <dbReference type="ARBA" id="ARBA00023125"/>
    </source>
</evidence>
<comment type="caution">
    <text evidence="5">The sequence shown here is derived from an EMBL/GenBank/DDBJ whole genome shotgun (WGS) entry which is preliminary data.</text>
</comment>
<evidence type="ECO:0000313" key="6">
    <source>
        <dbReference type="Proteomes" id="UP000199598"/>
    </source>
</evidence>
<dbReference type="SUPFAM" id="SSF52317">
    <property type="entry name" value="Class I glutamine amidotransferase-like"/>
    <property type="match status" value="1"/>
</dbReference>
<dbReference type="SMART" id="SM00342">
    <property type="entry name" value="HTH_ARAC"/>
    <property type="match status" value="1"/>
</dbReference>
<dbReference type="RefSeq" id="WP_093523013.1">
    <property type="nucleotide sequence ID" value="NZ_FOSK01000014.1"/>
</dbReference>
<dbReference type="InterPro" id="IPR018060">
    <property type="entry name" value="HTH_AraC"/>
</dbReference>
<dbReference type="EMBL" id="FOSK01000014">
    <property type="protein sequence ID" value="SFL02690.1"/>
    <property type="molecule type" value="Genomic_DNA"/>
</dbReference>
<reference evidence="5 6" key="1">
    <citation type="submission" date="2016-10" db="EMBL/GenBank/DDBJ databases">
        <authorList>
            <person name="Varghese N."/>
            <person name="Submissions S."/>
        </authorList>
    </citation>
    <scope>NUCLEOTIDE SEQUENCE [LARGE SCALE GENOMIC DNA]</scope>
    <source>
        <strain evidence="5 6">DSM 16392</strain>
    </source>
</reference>
<evidence type="ECO:0000259" key="4">
    <source>
        <dbReference type="PROSITE" id="PS01124"/>
    </source>
</evidence>
<dbReference type="InterPro" id="IPR002818">
    <property type="entry name" value="DJ-1/PfpI"/>
</dbReference>
<feature type="domain" description="HTH araC/xylS-type" evidence="4">
    <location>
        <begin position="230"/>
        <end position="328"/>
    </location>
</feature>